<feature type="transmembrane region" description="Helical" evidence="5">
    <location>
        <begin position="164"/>
        <end position="184"/>
    </location>
</feature>
<evidence type="ECO:0000313" key="8">
    <source>
        <dbReference type="Proteomes" id="UP000190042"/>
    </source>
</evidence>
<keyword evidence="8" id="KW-1185">Reference proteome</keyword>
<dbReference type="RefSeq" id="WP_078817161.1">
    <property type="nucleotide sequence ID" value="NZ_FUYJ01000002.1"/>
</dbReference>
<feature type="transmembrane region" description="Helical" evidence="5">
    <location>
        <begin position="129"/>
        <end position="157"/>
    </location>
</feature>
<dbReference type="InterPro" id="IPR000412">
    <property type="entry name" value="ABC_2_transport"/>
</dbReference>
<dbReference type="InterPro" id="IPR052902">
    <property type="entry name" value="ABC-2_transporter"/>
</dbReference>
<gene>
    <name evidence="7" type="ORF">SAMN04244570_1518</name>
</gene>
<evidence type="ECO:0000256" key="5">
    <source>
        <dbReference type="SAM" id="Phobius"/>
    </source>
</evidence>
<dbReference type="Pfam" id="PF12698">
    <property type="entry name" value="ABC2_membrane_3"/>
    <property type="match status" value="1"/>
</dbReference>
<dbReference type="GO" id="GO:0043190">
    <property type="term" value="C:ATP-binding cassette (ABC) transporter complex"/>
    <property type="evidence" value="ECO:0007669"/>
    <property type="project" value="InterPro"/>
</dbReference>
<feature type="transmembrane region" description="Helical" evidence="5">
    <location>
        <begin position="222"/>
        <end position="241"/>
    </location>
</feature>
<dbReference type="PANTHER" id="PTHR43027">
    <property type="entry name" value="DOXORUBICIN RESISTANCE ABC TRANSPORTER PERMEASE PROTEIN DRRC-RELATED"/>
    <property type="match status" value="1"/>
</dbReference>
<accession>A0A1T4XZQ1</accession>
<evidence type="ECO:0000256" key="4">
    <source>
        <dbReference type="ARBA" id="ARBA00023136"/>
    </source>
</evidence>
<evidence type="ECO:0000256" key="3">
    <source>
        <dbReference type="ARBA" id="ARBA00022989"/>
    </source>
</evidence>
<evidence type="ECO:0000256" key="1">
    <source>
        <dbReference type="ARBA" id="ARBA00004141"/>
    </source>
</evidence>
<keyword evidence="4 5" id="KW-0472">Membrane</keyword>
<evidence type="ECO:0000256" key="2">
    <source>
        <dbReference type="ARBA" id="ARBA00022692"/>
    </source>
</evidence>
<feature type="transmembrane region" description="Helical" evidence="5">
    <location>
        <begin position="96"/>
        <end position="123"/>
    </location>
</feature>
<name>A0A1T4XZQ1_9BACL</name>
<keyword evidence="2 5" id="KW-0812">Transmembrane</keyword>
<dbReference type="Proteomes" id="UP000190042">
    <property type="component" value="Unassembled WGS sequence"/>
</dbReference>
<dbReference type="PIRSF" id="PIRSF006648">
    <property type="entry name" value="DrrB"/>
    <property type="match status" value="1"/>
</dbReference>
<evidence type="ECO:0000313" key="7">
    <source>
        <dbReference type="EMBL" id="SKA94996.1"/>
    </source>
</evidence>
<comment type="subcellular location">
    <subcellularLocation>
        <location evidence="1">Membrane</location>
        <topology evidence="1">Multi-pass membrane protein</topology>
    </subcellularLocation>
</comment>
<reference evidence="8" key="1">
    <citation type="submission" date="2017-02" db="EMBL/GenBank/DDBJ databases">
        <authorList>
            <person name="Varghese N."/>
            <person name="Submissions S."/>
        </authorList>
    </citation>
    <scope>NUCLEOTIDE SEQUENCE [LARGE SCALE GENOMIC DNA]</scope>
    <source>
        <strain evidence="8">DSM 23966</strain>
    </source>
</reference>
<evidence type="ECO:0000259" key="6">
    <source>
        <dbReference type="Pfam" id="PF12698"/>
    </source>
</evidence>
<dbReference type="GO" id="GO:0140359">
    <property type="term" value="F:ABC-type transporter activity"/>
    <property type="evidence" value="ECO:0007669"/>
    <property type="project" value="InterPro"/>
</dbReference>
<dbReference type="EMBL" id="FUYJ01000002">
    <property type="protein sequence ID" value="SKA94996.1"/>
    <property type="molecule type" value="Genomic_DNA"/>
</dbReference>
<feature type="domain" description="ABC-2 type transporter transmembrane" evidence="6">
    <location>
        <begin position="43"/>
        <end position="236"/>
    </location>
</feature>
<sequence length="245" mass="27752">MLATQLKYDLLMFWREIFYVVFTIVVPPVSYLFMGQLFGEATYDGSLNYAETYTPSFILLIAFGVIFFAFGFEQVTHRTTGIEKRITLTPVPKRMLLLSAILKSIILTSLGYFLVFSIGALVYDLQFHLIGFLASYGFFIAMNAVLLVLSSAIYSFFTNQNSALVFSIVIFQLVMISGGFTMPIELMPKFVQTIADFNVIYHMNQLFIAIWNGQLEWTGETILSGSFIAIVFVLSLCILRLQQSK</sequence>
<keyword evidence="3 5" id="KW-1133">Transmembrane helix</keyword>
<organism evidence="7 8">
    <name type="scientific">Sporosarcina newyorkensis</name>
    <dbReference type="NCBI Taxonomy" id="759851"/>
    <lineage>
        <taxon>Bacteria</taxon>
        <taxon>Bacillati</taxon>
        <taxon>Bacillota</taxon>
        <taxon>Bacilli</taxon>
        <taxon>Bacillales</taxon>
        <taxon>Caryophanaceae</taxon>
        <taxon>Sporosarcina</taxon>
    </lineage>
</organism>
<dbReference type="AlphaFoldDB" id="A0A1T4XZQ1"/>
<proteinExistence type="predicted"/>
<dbReference type="InterPro" id="IPR013525">
    <property type="entry name" value="ABC2_TM"/>
</dbReference>
<protein>
    <submittedName>
        <fullName evidence="7">ABC-2 type transport system permease protein</fullName>
    </submittedName>
</protein>
<feature type="transmembrane region" description="Helical" evidence="5">
    <location>
        <begin position="12"/>
        <end position="33"/>
    </location>
</feature>
<dbReference type="PANTHER" id="PTHR43027:SF2">
    <property type="entry name" value="TRANSPORT PERMEASE PROTEIN"/>
    <property type="match status" value="1"/>
</dbReference>
<feature type="transmembrane region" description="Helical" evidence="5">
    <location>
        <begin position="53"/>
        <end position="75"/>
    </location>
</feature>